<dbReference type="PANTHER" id="PTHR47718">
    <property type="entry name" value="OS01G0519700 PROTEIN"/>
    <property type="match status" value="1"/>
</dbReference>
<evidence type="ECO:0000313" key="1">
    <source>
        <dbReference type="EMBL" id="RYQ83394.1"/>
    </source>
</evidence>
<proteinExistence type="predicted"/>
<reference evidence="1 2" key="1">
    <citation type="submission" date="2019-01" db="EMBL/GenBank/DDBJ databases">
        <title>Sequencing of cultivated peanut Arachis hypogaea provides insights into genome evolution and oil improvement.</title>
        <authorList>
            <person name="Chen X."/>
        </authorList>
    </citation>
    <scope>NUCLEOTIDE SEQUENCE [LARGE SCALE GENOMIC DNA]</scope>
    <source>
        <strain evidence="2">cv. Fuhuasheng</strain>
        <tissue evidence="1">Leaves</tissue>
    </source>
</reference>
<accession>A0A444X100</accession>
<evidence type="ECO:0008006" key="3">
    <source>
        <dbReference type="Google" id="ProtNLM"/>
    </source>
</evidence>
<organism evidence="1 2">
    <name type="scientific">Arachis hypogaea</name>
    <name type="common">Peanut</name>
    <dbReference type="NCBI Taxonomy" id="3818"/>
    <lineage>
        <taxon>Eukaryota</taxon>
        <taxon>Viridiplantae</taxon>
        <taxon>Streptophyta</taxon>
        <taxon>Embryophyta</taxon>
        <taxon>Tracheophyta</taxon>
        <taxon>Spermatophyta</taxon>
        <taxon>Magnoliopsida</taxon>
        <taxon>eudicotyledons</taxon>
        <taxon>Gunneridae</taxon>
        <taxon>Pentapetalae</taxon>
        <taxon>rosids</taxon>
        <taxon>fabids</taxon>
        <taxon>Fabales</taxon>
        <taxon>Fabaceae</taxon>
        <taxon>Papilionoideae</taxon>
        <taxon>50 kb inversion clade</taxon>
        <taxon>dalbergioids sensu lato</taxon>
        <taxon>Dalbergieae</taxon>
        <taxon>Pterocarpus clade</taxon>
        <taxon>Arachis</taxon>
    </lineage>
</organism>
<dbReference type="Proteomes" id="UP000289738">
    <property type="component" value="Chromosome B10"/>
</dbReference>
<comment type="caution">
    <text evidence="1">The sequence shown here is derived from an EMBL/GenBank/DDBJ whole genome shotgun (WGS) entry which is preliminary data.</text>
</comment>
<dbReference type="AlphaFoldDB" id="A0A444X100"/>
<name>A0A444X100_ARAHY</name>
<evidence type="ECO:0000313" key="2">
    <source>
        <dbReference type="Proteomes" id="UP000289738"/>
    </source>
</evidence>
<protein>
    <recommendedName>
        <fullName evidence="3">Protein FAR1-RELATED SEQUENCE</fullName>
    </recommendedName>
</protein>
<sequence>MESSIGDEDSNYPSFDISDHFNQSEGNIENLSIDEDQHDDKITKEFKKPINQSIQCNWEGFRKSRVREATRKNTIAAMRYRARMQVKFDREKENWVLLKVELRHSHSCSAKKEVHYHKYREQTMHVKCVIEDNNEAGIRPNKTYLALANEFDGSSNMGFSEKDERKKLKDDAANSNGVISCASNPAIERQFQHEYISDMFREVQTEFGKNGDCTIRAFAQEGDSVYVKVKEEKLVNEKTRIPTFYVLPRWSKNIKRKHTYIKSSHDVRRLDESHNLFRGLCANFFNVAQEFVTCDEEVAMLHAVLDDTRTKLTGYRAKMQSKSVADTHDSMAT</sequence>
<gene>
    <name evidence="1" type="ORF">Ahy_B10g102065</name>
</gene>
<keyword evidence="2" id="KW-1185">Reference proteome</keyword>
<dbReference type="EMBL" id="SDMP01000020">
    <property type="protein sequence ID" value="RYQ83394.1"/>
    <property type="molecule type" value="Genomic_DNA"/>
</dbReference>